<dbReference type="PROSITE" id="PS50089">
    <property type="entry name" value="ZF_RING_2"/>
    <property type="match status" value="1"/>
</dbReference>
<keyword evidence="11" id="KW-0175">Coiled coil</keyword>
<keyword evidence="13" id="KW-0418">Kinase</keyword>
<evidence type="ECO:0000259" key="12">
    <source>
        <dbReference type="PROSITE" id="PS50089"/>
    </source>
</evidence>
<proteinExistence type="evidence at transcript level"/>
<dbReference type="PROSITE" id="PS00518">
    <property type="entry name" value="ZF_RING_1"/>
    <property type="match status" value="1"/>
</dbReference>
<keyword evidence="4" id="KW-0862">Zinc</keyword>
<dbReference type="InterPro" id="IPR057657">
    <property type="entry name" value="MAT1_CAK-anch"/>
</dbReference>
<evidence type="ECO:0000256" key="2">
    <source>
        <dbReference type="ARBA" id="ARBA00022723"/>
    </source>
</evidence>
<evidence type="ECO:0000256" key="11">
    <source>
        <dbReference type="SAM" id="Coils"/>
    </source>
</evidence>
<dbReference type="EMBL" id="GANO01000676">
    <property type="protein sequence ID" value="JAB59195.1"/>
    <property type="molecule type" value="mRNA"/>
</dbReference>
<dbReference type="GO" id="GO:0061575">
    <property type="term" value="F:cyclin-dependent protein serine/threonine kinase activator activity"/>
    <property type="evidence" value="ECO:0007669"/>
    <property type="project" value="InterPro"/>
</dbReference>
<evidence type="ECO:0000313" key="13">
    <source>
        <dbReference type="EMBL" id="JAB59195.1"/>
    </source>
</evidence>
<dbReference type="NCBIfam" id="TIGR00570">
    <property type="entry name" value="cdk7"/>
    <property type="match status" value="1"/>
</dbReference>
<dbReference type="CDD" id="cd16517">
    <property type="entry name" value="RING-HC_MAT1"/>
    <property type="match status" value="1"/>
</dbReference>
<keyword evidence="13" id="KW-0808">Transferase</keyword>
<sequence length="313" mass="36435">MDDQVCPRCKTTKYRNPSLKLMINVCGHCLCESCVELLFLKGSGSCPECNVPLRRSNFRIQMFEDPKVEKEVNIRQRVIRDFNKREEDFASLAEYNDYLEMIEEIIYNLANNIDTTNTNKRIDQYKKENREITTKNKAKLSRDEYELEQIIEMEKEMNEQRRQELLLLEQENRKKKHKNKEELIDSLIASHEDASKIVDKYAQKAEEECQITLPKPPPPPQPKQTQFSTGIKFSHQSGFSAIPKSEEGPLYTYETPVFKFDGPMAPSLMEIEKNGYMTYMRSENGMERAGGFKTNISCMRAIQEALIGLYYGC</sequence>
<comment type="subcellular location">
    <subcellularLocation>
        <location evidence="1">Nucleus</location>
    </subcellularLocation>
</comment>
<dbReference type="GO" id="GO:0006289">
    <property type="term" value="P:nucleotide-excision repair"/>
    <property type="evidence" value="ECO:0007669"/>
    <property type="project" value="InterPro"/>
</dbReference>
<evidence type="ECO:0000256" key="10">
    <source>
        <dbReference type="PROSITE-ProRule" id="PRU00175"/>
    </source>
</evidence>
<dbReference type="GO" id="GO:0006357">
    <property type="term" value="P:regulation of transcription by RNA polymerase II"/>
    <property type="evidence" value="ECO:0007669"/>
    <property type="project" value="TreeGrafter"/>
</dbReference>
<dbReference type="InterPro" id="IPR013083">
    <property type="entry name" value="Znf_RING/FYVE/PHD"/>
</dbReference>
<dbReference type="InterPro" id="IPR004575">
    <property type="entry name" value="MAT1/Tfb3"/>
</dbReference>
<dbReference type="Gene3D" id="3.30.40.10">
    <property type="entry name" value="Zinc/RING finger domain, C3HC4 (zinc finger)"/>
    <property type="match status" value="1"/>
</dbReference>
<dbReference type="InterPro" id="IPR001841">
    <property type="entry name" value="Znf_RING"/>
</dbReference>
<dbReference type="GO" id="GO:0005675">
    <property type="term" value="C:transcription factor TFIIH holo complex"/>
    <property type="evidence" value="ECO:0007669"/>
    <property type="project" value="InterPro"/>
</dbReference>
<reference evidence="13" key="1">
    <citation type="journal article" date="2014" name="Insect Biochem. Mol. Biol.">
        <title>An insight into the sialome of the frog biting fly, Corethrella appendiculata.</title>
        <authorList>
            <person name="Ribeiro J.M.C."/>
            <person name="Chagas A.C."/>
            <person name="Pham V.M."/>
            <person name="Lounibos L.P."/>
            <person name="Calvo E."/>
        </authorList>
    </citation>
    <scope>NUCLEOTIDE SEQUENCE</scope>
    <source>
        <tissue evidence="13">Salivary glands</tissue>
    </source>
</reference>
<keyword evidence="5" id="KW-0539">Nucleus</keyword>
<evidence type="ECO:0000256" key="3">
    <source>
        <dbReference type="ARBA" id="ARBA00022771"/>
    </source>
</evidence>
<evidence type="ECO:0000256" key="7">
    <source>
        <dbReference type="ARBA" id="ARBA00077380"/>
    </source>
</evidence>
<dbReference type="PANTHER" id="PTHR12683">
    <property type="entry name" value="CDK-ACTIVATING KINASE ASSEMBLY FACTOR MAT1"/>
    <property type="match status" value="1"/>
</dbReference>
<dbReference type="GO" id="GO:0008270">
    <property type="term" value="F:zinc ion binding"/>
    <property type="evidence" value="ECO:0007669"/>
    <property type="project" value="UniProtKB-KW"/>
</dbReference>
<protein>
    <recommendedName>
        <fullName evidence="6">CDK-activating kinase assembly factor MAT1</fullName>
    </recommendedName>
    <alternativeName>
        <fullName evidence="9">CDK7/cyclin-H assembly factor</fullName>
    </alternativeName>
    <alternativeName>
        <fullName evidence="7">Menage a trois</fullName>
    </alternativeName>
    <alternativeName>
        <fullName evidence="8">RING finger protein MAT1</fullName>
    </alternativeName>
</protein>
<evidence type="ECO:0000256" key="1">
    <source>
        <dbReference type="ARBA" id="ARBA00004123"/>
    </source>
</evidence>
<evidence type="ECO:0000256" key="6">
    <source>
        <dbReference type="ARBA" id="ARBA00074719"/>
    </source>
</evidence>
<name>U5EW86_9DIPT</name>
<evidence type="ECO:0000256" key="5">
    <source>
        <dbReference type="ARBA" id="ARBA00023242"/>
    </source>
</evidence>
<dbReference type="AlphaFoldDB" id="U5EW86"/>
<feature type="coiled-coil region" evidence="11">
    <location>
        <begin position="151"/>
        <end position="178"/>
    </location>
</feature>
<dbReference type="SUPFAM" id="SSF57850">
    <property type="entry name" value="RING/U-box"/>
    <property type="match status" value="1"/>
</dbReference>
<feature type="domain" description="RING-type" evidence="12">
    <location>
        <begin position="6"/>
        <end position="50"/>
    </location>
</feature>
<dbReference type="InterPro" id="IPR015877">
    <property type="entry name" value="MAT1_centre"/>
</dbReference>
<accession>U5EW86</accession>
<dbReference type="Pfam" id="PF25811">
    <property type="entry name" value="CAK-anch_MAT1"/>
    <property type="match status" value="1"/>
</dbReference>
<organism evidence="13">
    <name type="scientific">Corethrella appendiculata</name>
    <dbReference type="NCBI Taxonomy" id="1370023"/>
    <lineage>
        <taxon>Eukaryota</taxon>
        <taxon>Metazoa</taxon>
        <taxon>Ecdysozoa</taxon>
        <taxon>Arthropoda</taxon>
        <taxon>Hexapoda</taxon>
        <taxon>Insecta</taxon>
        <taxon>Pterygota</taxon>
        <taxon>Neoptera</taxon>
        <taxon>Endopterygota</taxon>
        <taxon>Diptera</taxon>
        <taxon>Nematocera</taxon>
        <taxon>Culicoidea</taxon>
        <taxon>Chaoboridae</taxon>
        <taxon>Corethrella</taxon>
    </lineage>
</organism>
<keyword evidence="3 10" id="KW-0863">Zinc-finger</keyword>
<dbReference type="GO" id="GO:0016301">
    <property type="term" value="F:kinase activity"/>
    <property type="evidence" value="ECO:0007669"/>
    <property type="project" value="UniProtKB-KW"/>
</dbReference>
<dbReference type="Pfam" id="PF17121">
    <property type="entry name" value="zf-C3HC4_5"/>
    <property type="match status" value="1"/>
</dbReference>
<dbReference type="Pfam" id="PF06391">
    <property type="entry name" value="MAT1"/>
    <property type="match status" value="1"/>
</dbReference>
<dbReference type="FunFam" id="3.30.40.10:FF:000037">
    <property type="entry name" value="Cdk-activating kinase assembly factor MAT1, centre"/>
    <property type="match status" value="1"/>
</dbReference>
<dbReference type="PANTHER" id="PTHR12683:SF13">
    <property type="entry name" value="CDK-ACTIVATING KINASE ASSEMBLY FACTOR MAT1"/>
    <property type="match status" value="1"/>
</dbReference>
<evidence type="ECO:0000256" key="9">
    <source>
        <dbReference type="ARBA" id="ARBA00083888"/>
    </source>
</evidence>
<dbReference type="InterPro" id="IPR017907">
    <property type="entry name" value="Znf_RING_CS"/>
</dbReference>
<evidence type="ECO:0000256" key="4">
    <source>
        <dbReference type="ARBA" id="ARBA00022833"/>
    </source>
</evidence>
<evidence type="ECO:0000256" key="8">
    <source>
        <dbReference type="ARBA" id="ARBA00077720"/>
    </source>
</evidence>
<keyword evidence="2" id="KW-0479">Metal-binding</keyword>